<reference evidence="1" key="1">
    <citation type="submission" date="2021-02" db="EMBL/GenBank/DDBJ databases">
        <authorList>
            <person name="Nowell W R."/>
        </authorList>
    </citation>
    <scope>NUCLEOTIDE SEQUENCE</scope>
</reference>
<proteinExistence type="predicted"/>
<dbReference type="EMBL" id="CAJOBP010069685">
    <property type="protein sequence ID" value="CAF4878705.1"/>
    <property type="molecule type" value="Genomic_DNA"/>
</dbReference>
<evidence type="ECO:0000313" key="1">
    <source>
        <dbReference type="EMBL" id="CAF4878705.1"/>
    </source>
</evidence>
<dbReference type="Proteomes" id="UP000663873">
    <property type="component" value="Unassembled WGS sequence"/>
</dbReference>
<feature type="non-terminal residue" evidence="1">
    <location>
        <position position="47"/>
    </location>
</feature>
<evidence type="ECO:0000313" key="3">
    <source>
        <dbReference type="Proteomes" id="UP000663873"/>
    </source>
</evidence>
<sequence length="47" mass="4932">MDEQLSSSPDSIFSQLSSRDTAYNGGIIPTLSALSVLSPMRSSVTLA</sequence>
<accession>A0A821TLX2</accession>
<dbReference type="AlphaFoldDB" id="A0A821TLX2"/>
<dbReference type="EMBL" id="CAJOBP010069724">
    <property type="protein sequence ID" value="CAF4878865.1"/>
    <property type="molecule type" value="Genomic_DNA"/>
</dbReference>
<keyword evidence="3" id="KW-1185">Reference proteome</keyword>
<feature type="non-terminal residue" evidence="1">
    <location>
        <position position="1"/>
    </location>
</feature>
<comment type="caution">
    <text evidence="1">The sequence shown here is derived from an EMBL/GenBank/DDBJ whole genome shotgun (WGS) entry which is preliminary data.</text>
</comment>
<evidence type="ECO:0000313" key="2">
    <source>
        <dbReference type="EMBL" id="CAF4878865.1"/>
    </source>
</evidence>
<name>A0A821TLX2_9BILA</name>
<gene>
    <name evidence="1" type="ORF">UJA718_LOCUS44596</name>
    <name evidence="2" type="ORF">UJA718_LOCUS44603</name>
</gene>
<protein>
    <submittedName>
        <fullName evidence="1">Uncharacterized protein</fullName>
    </submittedName>
</protein>
<organism evidence="1 3">
    <name type="scientific">Rotaria socialis</name>
    <dbReference type="NCBI Taxonomy" id="392032"/>
    <lineage>
        <taxon>Eukaryota</taxon>
        <taxon>Metazoa</taxon>
        <taxon>Spiralia</taxon>
        <taxon>Gnathifera</taxon>
        <taxon>Rotifera</taxon>
        <taxon>Eurotatoria</taxon>
        <taxon>Bdelloidea</taxon>
        <taxon>Philodinida</taxon>
        <taxon>Philodinidae</taxon>
        <taxon>Rotaria</taxon>
    </lineage>
</organism>